<feature type="compositionally biased region" description="Pro residues" evidence="1">
    <location>
        <begin position="30"/>
        <end position="48"/>
    </location>
</feature>
<sequence length="303" mass="34028">MTDSVFILGGASLLKIASLSIEDEPCEKPMQPPPAEPSPLPKAPQPPPSHEEDPVECPEEGPEECPEEEWIDEDDDGHCSFFVERRNGHRPKEIFGKHSNSTTRKQSGAVERVKKNTSAVSKTALPAWGSPLMKNSPVPARLLPRCRRVVSRPPRQKPARIVCFLCGKEAGIALIHMHFQKCLGRWDHRQGLPLAMELTDPRAIPKTHGPDLDAYNLRAMEVYRSSMPQCPRCGKKFVEKSIVLHIKLCCGSKWASVVHETEDRYKPEGYDPLMKKLDAYKRITRPTEQKRGAASASARRMAW</sequence>
<organism evidence="2">
    <name type="scientific">Octactis speculum</name>
    <dbReference type="NCBI Taxonomy" id="3111310"/>
    <lineage>
        <taxon>Eukaryota</taxon>
        <taxon>Sar</taxon>
        <taxon>Stramenopiles</taxon>
        <taxon>Ochrophyta</taxon>
        <taxon>Dictyochophyceae</taxon>
        <taxon>Dictyochales</taxon>
        <taxon>Dictyochaceae</taxon>
        <taxon>Octactis</taxon>
    </lineage>
</organism>
<accession>A0A7S2CGQ3</accession>
<gene>
    <name evidence="2" type="ORF">DSPE1174_LOCUS14544</name>
</gene>
<evidence type="ECO:0000256" key="1">
    <source>
        <dbReference type="SAM" id="MobiDB-lite"/>
    </source>
</evidence>
<reference evidence="2" key="1">
    <citation type="submission" date="2021-01" db="EMBL/GenBank/DDBJ databases">
        <authorList>
            <person name="Corre E."/>
            <person name="Pelletier E."/>
            <person name="Niang G."/>
            <person name="Scheremetjew M."/>
            <person name="Finn R."/>
            <person name="Kale V."/>
            <person name="Holt S."/>
            <person name="Cochrane G."/>
            <person name="Meng A."/>
            <person name="Brown T."/>
            <person name="Cohen L."/>
        </authorList>
    </citation>
    <scope>NUCLEOTIDE SEQUENCE</scope>
    <source>
        <strain evidence="2">CCMP1381</strain>
    </source>
</reference>
<protein>
    <submittedName>
        <fullName evidence="2">Uncharacterized protein</fullName>
    </submittedName>
</protein>
<name>A0A7S2CGQ3_9STRA</name>
<feature type="region of interest" description="Disordered" evidence="1">
    <location>
        <begin position="90"/>
        <end position="109"/>
    </location>
</feature>
<evidence type="ECO:0000313" key="2">
    <source>
        <dbReference type="EMBL" id="CAD9424906.1"/>
    </source>
</evidence>
<dbReference type="AlphaFoldDB" id="A0A7S2CGQ3"/>
<feature type="compositionally biased region" description="Acidic residues" evidence="1">
    <location>
        <begin position="53"/>
        <end position="71"/>
    </location>
</feature>
<proteinExistence type="predicted"/>
<feature type="region of interest" description="Disordered" evidence="1">
    <location>
        <begin position="24"/>
        <end position="71"/>
    </location>
</feature>
<dbReference type="EMBL" id="HBGS01028650">
    <property type="protein sequence ID" value="CAD9424906.1"/>
    <property type="molecule type" value="Transcribed_RNA"/>
</dbReference>